<reference evidence="2 3" key="1">
    <citation type="submission" date="2020-04" db="EMBL/GenBank/DDBJ databases">
        <authorList>
            <person name="De Canck E."/>
        </authorList>
    </citation>
    <scope>NUCLEOTIDE SEQUENCE [LARGE SCALE GENOMIC DNA]</scope>
    <source>
        <strain evidence="2 3">LMG 28138</strain>
    </source>
</reference>
<dbReference type="Proteomes" id="UP000494115">
    <property type="component" value="Unassembled WGS sequence"/>
</dbReference>
<dbReference type="AlphaFoldDB" id="A0A6S7C3K1"/>
<keyword evidence="3" id="KW-1185">Reference proteome</keyword>
<proteinExistence type="predicted"/>
<feature type="chain" id="PRO_5028887827" description="Lipoprotein" evidence="1">
    <location>
        <begin position="24"/>
        <end position="227"/>
    </location>
</feature>
<evidence type="ECO:0008006" key="4">
    <source>
        <dbReference type="Google" id="ProtNLM"/>
    </source>
</evidence>
<evidence type="ECO:0000256" key="1">
    <source>
        <dbReference type="SAM" id="SignalP"/>
    </source>
</evidence>
<sequence>MKNRLYTQLAKIVLCISMAAALAACGHSAPSESNAKSVIQQRLADCKYFTIDSFDKTNGTPIDDNDYNVDVKYTVSLKPGSDMSDRLKEDAKLFQQYQLIKADYRARLAALQKEHDGIVAARDGKDPTYSPTAEDARFDQVKNTDPELGKDMSDVKDIAAKIGPVSGSGLFQKAIAQECPNLHVSNGFKLTFFGPNVALEQMADGMSAEFTETIPMVRTDNGWQATR</sequence>
<evidence type="ECO:0000313" key="2">
    <source>
        <dbReference type="EMBL" id="CAB3800590.1"/>
    </source>
</evidence>
<accession>A0A6S7C3K1</accession>
<gene>
    <name evidence="2" type="ORF">LMG28138_04859</name>
</gene>
<name>A0A6S7C3K1_9BURK</name>
<dbReference type="PROSITE" id="PS51257">
    <property type="entry name" value="PROKAR_LIPOPROTEIN"/>
    <property type="match status" value="1"/>
</dbReference>
<organism evidence="2 3">
    <name type="scientific">Pararobbsia alpina</name>
    <dbReference type="NCBI Taxonomy" id="621374"/>
    <lineage>
        <taxon>Bacteria</taxon>
        <taxon>Pseudomonadati</taxon>
        <taxon>Pseudomonadota</taxon>
        <taxon>Betaproteobacteria</taxon>
        <taxon>Burkholderiales</taxon>
        <taxon>Burkholderiaceae</taxon>
        <taxon>Pararobbsia</taxon>
    </lineage>
</organism>
<dbReference type="EMBL" id="CADIKM010000038">
    <property type="protein sequence ID" value="CAB3800590.1"/>
    <property type="molecule type" value="Genomic_DNA"/>
</dbReference>
<evidence type="ECO:0000313" key="3">
    <source>
        <dbReference type="Proteomes" id="UP000494115"/>
    </source>
</evidence>
<feature type="signal peptide" evidence="1">
    <location>
        <begin position="1"/>
        <end position="23"/>
    </location>
</feature>
<dbReference type="RefSeq" id="WP_175107482.1">
    <property type="nucleotide sequence ID" value="NZ_CADIKM010000038.1"/>
</dbReference>
<keyword evidence="1" id="KW-0732">Signal</keyword>
<protein>
    <recommendedName>
        <fullName evidence="4">Lipoprotein</fullName>
    </recommendedName>
</protein>